<dbReference type="EMBL" id="JAAXLA010000037">
    <property type="protein sequence ID" value="NMH99530.1"/>
    <property type="molecule type" value="Genomic_DNA"/>
</dbReference>
<dbReference type="Proteomes" id="UP000820669">
    <property type="component" value="Unassembled WGS sequence"/>
</dbReference>
<dbReference type="Pfam" id="PF04616">
    <property type="entry name" value="Glyco_hydro_43"/>
    <property type="match status" value="1"/>
</dbReference>
<feature type="region of interest" description="Disordered" evidence="5">
    <location>
        <begin position="1"/>
        <end position="34"/>
    </location>
</feature>
<gene>
    <name evidence="6" type="ORF">HF526_19745</name>
</gene>
<evidence type="ECO:0000313" key="6">
    <source>
        <dbReference type="EMBL" id="NMH99530.1"/>
    </source>
</evidence>
<dbReference type="InterPro" id="IPR023296">
    <property type="entry name" value="Glyco_hydro_beta-prop_sf"/>
</dbReference>
<keyword evidence="2 4" id="KW-0378">Hydrolase</keyword>
<dbReference type="PANTHER" id="PTHR42812">
    <property type="entry name" value="BETA-XYLOSIDASE"/>
    <property type="match status" value="1"/>
</dbReference>
<evidence type="ECO:0000256" key="2">
    <source>
        <dbReference type="ARBA" id="ARBA00022801"/>
    </source>
</evidence>
<dbReference type="InterPro" id="IPR051795">
    <property type="entry name" value="Glycosyl_Hydrlase_43"/>
</dbReference>
<dbReference type="PANTHER" id="PTHR42812:SF5">
    <property type="entry name" value="ENDO-ARABINASE"/>
    <property type="match status" value="1"/>
</dbReference>
<dbReference type="RefSeq" id="WP_169383012.1">
    <property type="nucleotide sequence ID" value="NZ_JAAXLA010000037.1"/>
</dbReference>
<protein>
    <submittedName>
        <fullName evidence="6">Family 43 glycosylhydrolase</fullName>
    </submittedName>
</protein>
<evidence type="ECO:0000256" key="4">
    <source>
        <dbReference type="RuleBase" id="RU361187"/>
    </source>
</evidence>
<feature type="compositionally biased region" description="Polar residues" evidence="5">
    <location>
        <begin position="11"/>
        <end position="20"/>
    </location>
</feature>
<evidence type="ECO:0000256" key="1">
    <source>
        <dbReference type="ARBA" id="ARBA00009865"/>
    </source>
</evidence>
<sequence>MLAGFALPGSHGTTIDSGSAAQGPPLVRDDPTGGRTTLVTAAFAQTTKSFTNPVKLHTADPGVLQWGGRYYMVSTSGTPTFAIYVSDDLVNWQPTGRSVFNGTHPWGTTNFWAPELHRVGNRFAVYYAASDGAHMSVGVATANTILGPYTDLGRPLVDRGMEAIDPNFFRDDDGRQYLYWKENVGYNRIFAQEVNQAGTQLIGPRAVVLQTSLAWEGSDVEGPWVMKRNGVYYMFYSGNIFTTAQYAIGVAQSASPMAAFRKKGAPILRSGNRWKGPGHNSVVHVGANDYIVYHAWDRQAGVGDRVGMVDRINWVGGWPSVGNGTPTEGAQPYPQ</sequence>
<keyword evidence="7" id="KW-1185">Reference proteome</keyword>
<dbReference type="CDD" id="cd08999">
    <property type="entry name" value="GH43_ABN-like"/>
    <property type="match status" value="1"/>
</dbReference>
<evidence type="ECO:0000313" key="7">
    <source>
        <dbReference type="Proteomes" id="UP000820669"/>
    </source>
</evidence>
<comment type="caution">
    <text evidence="6">The sequence shown here is derived from an EMBL/GenBank/DDBJ whole genome shotgun (WGS) entry which is preliminary data.</text>
</comment>
<evidence type="ECO:0000256" key="5">
    <source>
        <dbReference type="SAM" id="MobiDB-lite"/>
    </source>
</evidence>
<organism evidence="6 7">
    <name type="scientific">Pseudonocardia acidicola</name>
    <dbReference type="NCBI Taxonomy" id="2724939"/>
    <lineage>
        <taxon>Bacteria</taxon>
        <taxon>Bacillati</taxon>
        <taxon>Actinomycetota</taxon>
        <taxon>Actinomycetes</taxon>
        <taxon>Pseudonocardiales</taxon>
        <taxon>Pseudonocardiaceae</taxon>
        <taxon>Pseudonocardia</taxon>
    </lineage>
</organism>
<evidence type="ECO:0000256" key="3">
    <source>
        <dbReference type="ARBA" id="ARBA00023295"/>
    </source>
</evidence>
<keyword evidence="3 4" id="KW-0326">Glycosidase</keyword>
<dbReference type="InterPro" id="IPR006710">
    <property type="entry name" value="Glyco_hydro_43"/>
</dbReference>
<accession>A0ABX1SD91</accession>
<dbReference type="Gene3D" id="2.115.10.20">
    <property type="entry name" value="Glycosyl hydrolase domain, family 43"/>
    <property type="match status" value="1"/>
</dbReference>
<comment type="similarity">
    <text evidence="1 4">Belongs to the glycosyl hydrolase 43 family.</text>
</comment>
<proteinExistence type="inferred from homology"/>
<dbReference type="SUPFAM" id="SSF75005">
    <property type="entry name" value="Arabinanase/levansucrase/invertase"/>
    <property type="match status" value="1"/>
</dbReference>
<name>A0ABX1SD91_9PSEU</name>
<reference evidence="6 7" key="1">
    <citation type="submission" date="2020-04" db="EMBL/GenBank/DDBJ databases">
        <authorList>
            <person name="Klaysubun C."/>
            <person name="Duangmal K."/>
            <person name="Lipun K."/>
        </authorList>
    </citation>
    <scope>NUCLEOTIDE SEQUENCE [LARGE SCALE GENOMIC DNA]</scope>
    <source>
        <strain evidence="6 7">K10HN5</strain>
    </source>
</reference>